<dbReference type="Pfam" id="PF08448">
    <property type="entry name" value="PAS_4"/>
    <property type="match status" value="1"/>
</dbReference>
<protein>
    <submittedName>
        <fullName evidence="3">PAS domain-containing protein</fullName>
    </submittedName>
</protein>
<dbReference type="PANTHER" id="PTHR44757">
    <property type="entry name" value="DIGUANYLATE CYCLASE DGCP"/>
    <property type="match status" value="1"/>
</dbReference>
<sequence>MSIHATAFDALPIQVWTARPDGTLDYVNPAVTDYFCVTAASVLAHGWKNLCHPHDLIEAVQRWASALQTGEPYEVEFRLLRGADRQYRWHVARAFPVRDGSGTVTGWVGTNTDVDFIKRAQEQGQATAARAQMARERFRLLLSQAPVAITVTEGPEHRVELSNWRARQIVGGRNVEGLTLAEAFPHLAGHESMKRLDQAYRTGERLEDREVAFELDRDGDGVLEPCWFDTTVEPLRDAGGAVSGLMVVSVELTATVLARREVERLLAERAAVLENLPDGVIITDAAGRITFVNRRAEALHGCALLDVPPEHYAEAYSLYTESGEPHPFDELPLARAILRDEVVTGGRWRIRRSDGSEVLAQGDAQPLWSADGHKIGAVVVVREVTP</sequence>
<feature type="domain" description="PAC" evidence="2">
    <location>
        <begin position="344"/>
        <end position="386"/>
    </location>
</feature>
<dbReference type="Pfam" id="PF08447">
    <property type="entry name" value="PAS_3"/>
    <property type="match status" value="1"/>
</dbReference>
<evidence type="ECO:0000313" key="4">
    <source>
        <dbReference type="Proteomes" id="UP001430954"/>
    </source>
</evidence>
<reference evidence="3 4" key="1">
    <citation type="submission" date="2021-09" db="EMBL/GenBank/DDBJ databases">
        <title>Lysobacter sp. 13A isolated from the river sediment.</title>
        <authorList>
            <person name="Liu H."/>
            <person name="Li S."/>
            <person name="Mao S."/>
        </authorList>
    </citation>
    <scope>NUCLEOTIDE SEQUENCE [LARGE SCALE GENOMIC DNA]</scope>
    <source>
        <strain evidence="3 4">13A</strain>
    </source>
</reference>
<gene>
    <name evidence="3" type="ORF">K6753_10340</name>
</gene>
<dbReference type="Proteomes" id="UP001430954">
    <property type="component" value="Unassembled WGS sequence"/>
</dbReference>
<comment type="caution">
    <text evidence="3">The sequence shown here is derived from an EMBL/GenBank/DDBJ whole genome shotgun (WGS) entry which is preliminary data.</text>
</comment>
<dbReference type="SMART" id="SM00091">
    <property type="entry name" value="PAS"/>
    <property type="match status" value="3"/>
</dbReference>
<dbReference type="InterPro" id="IPR013656">
    <property type="entry name" value="PAS_4"/>
</dbReference>
<dbReference type="SMART" id="SM00086">
    <property type="entry name" value="PAC"/>
    <property type="match status" value="2"/>
</dbReference>
<dbReference type="Pfam" id="PF00989">
    <property type="entry name" value="PAS"/>
    <property type="match status" value="1"/>
</dbReference>
<dbReference type="PROSITE" id="PS50113">
    <property type="entry name" value="PAC"/>
    <property type="match status" value="3"/>
</dbReference>
<keyword evidence="4" id="KW-1185">Reference proteome</keyword>
<dbReference type="EMBL" id="JAINZW010000004">
    <property type="protein sequence ID" value="MBZ4039928.1"/>
    <property type="molecule type" value="Genomic_DNA"/>
</dbReference>
<dbReference type="CDD" id="cd00130">
    <property type="entry name" value="PAS"/>
    <property type="match status" value="2"/>
</dbReference>
<dbReference type="InterPro" id="IPR035965">
    <property type="entry name" value="PAS-like_dom_sf"/>
</dbReference>
<feature type="domain" description="PAC" evidence="2">
    <location>
        <begin position="209"/>
        <end position="264"/>
    </location>
</feature>
<name>A0ABS7T7T9_9GAMM</name>
<evidence type="ECO:0000259" key="1">
    <source>
        <dbReference type="PROSITE" id="PS50112"/>
    </source>
</evidence>
<accession>A0ABS7T7T9</accession>
<dbReference type="InterPro" id="IPR013655">
    <property type="entry name" value="PAS_fold_3"/>
</dbReference>
<dbReference type="InterPro" id="IPR000014">
    <property type="entry name" value="PAS"/>
</dbReference>
<dbReference type="InterPro" id="IPR052155">
    <property type="entry name" value="Biofilm_reg_signaling"/>
</dbReference>
<dbReference type="PROSITE" id="PS50112">
    <property type="entry name" value="PAS"/>
    <property type="match status" value="1"/>
</dbReference>
<feature type="domain" description="PAC" evidence="2">
    <location>
        <begin position="73"/>
        <end position="126"/>
    </location>
</feature>
<dbReference type="InterPro" id="IPR001610">
    <property type="entry name" value="PAC"/>
</dbReference>
<organism evidence="3 4">
    <name type="scientific">Novilysobacter selenitireducens</name>
    <dbReference type="NCBI Taxonomy" id="2872639"/>
    <lineage>
        <taxon>Bacteria</taxon>
        <taxon>Pseudomonadati</taxon>
        <taxon>Pseudomonadota</taxon>
        <taxon>Gammaproteobacteria</taxon>
        <taxon>Lysobacterales</taxon>
        <taxon>Lysobacteraceae</taxon>
        <taxon>Novilysobacter</taxon>
    </lineage>
</organism>
<evidence type="ECO:0000313" key="3">
    <source>
        <dbReference type="EMBL" id="MBZ4039928.1"/>
    </source>
</evidence>
<proteinExistence type="predicted"/>
<evidence type="ECO:0000259" key="2">
    <source>
        <dbReference type="PROSITE" id="PS50113"/>
    </source>
</evidence>
<dbReference type="SUPFAM" id="SSF55785">
    <property type="entry name" value="PYP-like sensor domain (PAS domain)"/>
    <property type="match status" value="3"/>
</dbReference>
<dbReference type="InterPro" id="IPR000700">
    <property type="entry name" value="PAS-assoc_C"/>
</dbReference>
<dbReference type="InterPro" id="IPR013767">
    <property type="entry name" value="PAS_fold"/>
</dbReference>
<dbReference type="NCBIfam" id="TIGR00229">
    <property type="entry name" value="sensory_box"/>
    <property type="match status" value="2"/>
</dbReference>
<feature type="domain" description="PAS" evidence="1">
    <location>
        <begin position="272"/>
        <end position="301"/>
    </location>
</feature>
<dbReference type="Gene3D" id="3.30.450.20">
    <property type="entry name" value="PAS domain"/>
    <property type="match status" value="3"/>
</dbReference>
<dbReference type="PANTHER" id="PTHR44757:SF2">
    <property type="entry name" value="BIOFILM ARCHITECTURE MAINTENANCE PROTEIN MBAA"/>
    <property type="match status" value="1"/>
</dbReference>
<dbReference type="RefSeq" id="WP_223676368.1">
    <property type="nucleotide sequence ID" value="NZ_JAINZW010000004.1"/>
</dbReference>